<dbReference type="Proteomes" id="UP001271769">
    <property type="component" value="Unassembled WGS sequence"/>
</dbReference>
<evidence type="ECO:0000256" key="4">
    <source>
        <dbReference type="ARBA" id="ARBA00023143"/>
    </source>
</evidence>
<organism evidence="8 9">
    <name type="scientific">Dongia rigui</name>
    <dbReference type="NCBI Taxonomy" id="940149"/>
    <lineage>
        <taxon>Bacteria</taxon>
        <taxon>Pseudomonadati</taxon>
        <taxon>Pseudomonadota</taxon>
        <taxon>Alphaproteobacteria</taxon>
        <taxon>Rhodospirillales</taxon>
        <taxon>Dongiaceae</taxon>
        <taxon>Dongia</taxon>
    </lineage>
</organism>
<keyword evidence="4 5" id="KW-0975">Bacterial flagellum</keyword>
<dbReference type="InterPro" id="IPR003481">
    <property type="entry name" value="FliD_N"/>
</dbReference>
<dbReference type="InterPro" id="IPR040026">
    <property type="entry name" value="FliD"/>
</dbReference>
<comment type="function">
    <text evidence="5">Required for morphogenesis and for the elongation of the flagellar filament by facilitating polymerization of the flagellin monomers at the tip of growing filament. Forms a capping structure, which prevents flagellin subunits (transported through the central channel of the flagellum) from leaking out without polymerization at the distal end.</text>
</comment>
<name>A0ABU5DUT0_9PROT</name>
<dbReference type="Pfam" id="PF07196">
    <property type="entry name" value="Flagellin_IN"/>
    <property type="match status" value="1"/>
</dbReference>
<dbReference type="Pfam" id="PF07195">
    <property type="entry name" value="FliD_C"/>
    <property type="match status" value="1"/>
</dbReference>
<keyword evidence="8" id="KW-0282">Flagellum</keyword>
<dbReference type="PANTHER" id="PTHR30288">
    <property type="entry name" value="FLAGELLAR CAP/ASSEMBLY PROTEIN FLID"/>
    <property type="match status" value="1"/>
</dbReference>
<comment type="similarity">
    <text evidence="1 5">Belongs to the FliD family.</text>
</comment>
<keyword evidence="8" id="KW-0966">Cell projection</keyword>
<evidence type="ECO:0000256" key="1">
    <source>
        <dbReference type="ARBA" id="ARBA00009764"/>
    </source>
</evidence>
<dbReference type="InterPro" id="IPR010809">
    <property type="entry name" value="FliD_C"/>
</dbReference>
<protein>
    <recommendedName>
        <fullName evidence="5">Flagellar hook-associated protein 2</fullName>
        <shortName evidence="5">HAP2</shortName>
    </recommendedName>
    <alternativeName>
        <fullName evidence="5">Flagellar cap protein</fullName>
    </alternativeName>
</protein>
<sequence length="559" mass="57205">MTVISASSGSSGTSGVSSASVSLDTDALITAAVEARNAPADRIELNVTAAEAKVSAYQELESLLLALGDAADDLRNPASTTENDAFDARSVSLTATGSTEATDILGASVGANAEIGSYSIVVDQVAAVHKVSSDSQSSRDTALGLSGTVSLGAGANTAVSISITSDMTLDEIAAAINAETEDSGVKASVLKVNDGSYMLVLSGAKTNQAISLADSSGNALETLGLITANGDIGNEMQAAQPAILTVDGVEVTRDSNEIDDLIDAVTLYLYGADTGSTITLDVGADLTGINTAISDFADAYNAVRDFILGQQEVGSDGTVPDDAVLYGDALVRSVSNDLSTLLSSLSGSGASLAGIGISLDEDNKLQIDSTALADALSSDLDAVMELFRFEATTSSSKLAVIDNGEAGSSVDFTLDITVDGNGAITAASIGGDSSLFKIAGTRIEGAEGTAYEGIIFAYIGAESASVDVSITRGLAQKISDTITDYAGDYSGAEGSRITTQVDSLNDAVTDMETEISNIQQRTEDYRTWLTEYYARIEAQINAASRLREQLAVLLDSSDD</sequence>
<keyword evidence="9" id="KW-1185">Reference proteome</keyword>
<accession>A0ABU5DUT0</accession>
<proteinExistence type="inferred from homology"/>
<evidence type="ECO:0000313" key="8">
    <source>
        <dbReference type="EMBL" id="MDY0870694.1"/>
    </source>
</evidence>
<evidence type="ECO:0000313" key="9">
    <source>
        <dbReference type="Proteomes" id="UP001271769"/>
    </source>
</evidence>
<dbReference type="Pfam" id="PF02465">
    <property type="entry name" value="FliD_N"/>
    <property type="match status" value="1"/>
</dbReference>
<evidence type="ECO:0000256" key="3">
    <source>
        <dbReference type="ARBA" id="ARBA00023054"/>
    </source>
</evidence>
<reference evidence="8 9" key="1">
    <citation type="journal article" date="2013" name="Antonie Van Leeuwenhoek">
        <title>Dongia rigui sp. nov., isolated from freshwater of a large wetland in Korea.</title>
        <authorList>
            <person name="Baik K.S."/>
            <person name="Hwang Y.M."/>
            <person name="Choi J.S."/>
            <person name="Kwon J."/>
            <person name="Seong C.N."/>
        </authorList>
    </citation>
    <scope>NUCLEOTIDE SEQUENCE [LARGE SCALE GENOMIC DNA]</scope>
    <source>
        <strain evidence="8 9">04SU4-P</strain>
    </source>
</reference>
<dbReference type="InterPro" id="IPR010810">
    <property type="entry name" value="Flagellin_hook_IN_motif"/>
</dbReference>
<comment type="subcellular location">
    <subcellularLocation>
        <location evidence="5">Secreted</location>
    </subcellularLocation>
    <subcellularLocation>
        <location evidence="5">Bacterial flagellum</location>
    </subcellularLocation>
</comment>
<evidence type="ECO:0000256" key="5">
    <source>
        <dbReference type="RuleBase" id="RU362066"/>
    </source>
</evidence>
<keyword evidence="5" id="KW-0964">Secreted</keyword>
<evidence type="ECO:0000259" key="6">
    <source>
        <dbReference type="Pfam" id="PF02465"/>
    </source>
</evidence>
<keyword evidence="3" id="KW-0175">Coiled coil</keyword>
<feature type="domain" description="Flagellar hook-associated protein 2 N-terminal" evidence="6">
    <location>
        <begin position="23"/>
        <end position="128"/>
    </location>
</feature>
<evidence type="ECO:0000259" key="7">
    <source>
        <dbReference type="Pfam" id="PF07195"/>
    </source>
</evidence>
<evidence type="ECO:0000256" key="2">
    <source>
        <dbReference type="ARBA" id="ARBA00011255"/>
    </source>
</evidence>
<dbReference type="EMBL" id="JAXCLX010000001">
    <property type="protein sequence ID" value="MDY0870694.1"/>
    <property type="molecule type" value="Genomic_DNA"/>
</dbReference>
<comment type="subunit">
    <text evidence="2 5">Homopentamer.</text>
</comment>
<gene>
    <name evidence="8" type="primary">fliD</name>
    <name evidence="8" type="ORF">SMD31_02130</name>
</gene>
<feature type="domain" description="Flagellar hook-associated protein 2 C-terminal" evidence="7">
    <location>
        <begin position="239"/>
        <end position="541"/>
    </location>
</feature>
<dbReference type="RefSeq" id="WP_320499004.1">
    <property type="nucleotide sequence ID" value="NZ_JAXCLX010000001.1"/>
</dbReference>
<keyword evidence="8" id="KW-0969">Cilium</keyword>
<dbReference type="PANTHER" id="PTHR30288:SF0">
    <property type="entry name" value="FLAGELLAR HOOK-ASSOCIATED PROTEIN 2"/>
    <property type="match status" value="1"/>
</dbReference>
<comment type="caution">
    <text evidence="8">The sequence shown here is derived from an EMBL/GenBank/DDBJ whole genome shotgun (WGS) entry which is preliminary data.</text>
</comment>